<protein>
    <recommendedName>
        <fullName evidence="2">CCHC-type domain-containing protein</fullName>
    </recommendedName>
</protein>
<feature type="domain" description="CCHC-type" evidence="2">
    <location>
        <begin position="364"/>
        <end position="380"/>
    </location>
</feature>
<dbReference type="EMBL" id="MU404353">
    <property type="protein sequence ID" value="KAI1613708.1"/>
    <property type="molecule type" value="Genomic_DNA"/>
</dbReference>
<feature type="domain" description="CCHC-type" evidence="2">
    <location>
        <begin position="267"/>
        <end position="283"/>
    </location>
</feature>
<feature type="compositionally biased region" description="Low complexity" evidence="1">
    <location>
        <begin position="626"/>
        <end position="641"/>
    </location>
</feature>
<feature type="compositionally biased region" description="Polar residues" evidence="1">
    <location>
        <begin position="182"/>
        <end position="199"/>
    </location>
</feature>
<feature type="compositionally biased region" description="Polar residues" evidence="1">
    <location>
        <begin position="460"/>
        <end position="473"/>
    </location>
</feature>
<feature type="domain" description="CCHC-type" evidence="2">
    <location>
        <begin position="305"/>
        <end position="321"/>
    </location>
</feature>
<feature type="region of interest" description="Disordered" evidence="1">
    <location>
        <begin position="1"/>
        <end position="38"/>
    </location>
</feature>
<dbReference type="GO" id="GO:0003676">
    <property type="term" value="F:nucleic acid binding"/>
    <property type="evidence" value="ECO:0007669"/>
    <property type="project" value="InterPro"/>
</dbReference>
<reference evidence="3" key="1">
    <citation type="journal article" date="2022" name="bioRxiv">
        <title>Deciphering the potential niche of two novel black yeast fungi from a biological soil crust based on their genomes, phenotypes, and melanin regulation.</title>
        <authorList>
            <consortium name="DOE Joint Genome Institute"/>
            <person name="Carr E.C."/>
            <person name="Barton Q."/>
            <person name="Grambo S."/>
            <person name="Sullivan M."/>
            <person name="Renfro C.M."/>
            <person name="Kuo A."/>
            <person name="Pangilinan J."/>
            <person name="Lipzen A."/>
            <person name="Keymanesh K."/>
            <person name="Savage E."/>
            <person name="Barry K."/>
            <person name="Grigoriev I.V."/>
            <person name="Riekhof W.R."/>
            <person name="Harris S.S."/>
        </authorList>
    </citation>
    <scope>NUCLEOTIDE SEQUENCE</scope>
    <source>
        <strain evidence="3">JF 03-4F</strain>
    </source>
</reference>
<comment type="caution">
    <text evidence="3">The sequence shown here is derived from an EMBL/GenBank/DDBJ whole genome shotgun (WGS) entry which is preliminary data.</text>
</comment>
<feature type="compositionally biased region" description="Polar residues" evidence="1">
    <location>
        <begin position="51"/>
        <end position="81"/>
    </location>
</feature>
<dbReference type="Gene3D" id="4.10.60.10">
    <property type="entry name" value="Zinc finger, CCHC-type"/>
    <property type="match status" value="1"/>
</dbReference>
<feature type="compositionally biased region" description="Basic and acidic residues" evidence="1">
    <location>
        <begin position="525"/>
        <end position="535"/>
    </location>
</feature>
<gene>
    <name evidence="3" type="ORF">EDD36DRAFT_417575</name>
</gene>
<keyword evidence="4" id="KW-1185">Reference proteome</keyword>
<proteinExistence type="predicted"/>
<feature type="compositionally biased region" description="Polar residues" evidence="1">
    <location>
        <begin position="27"/>
        <end position="38"/>
    </location>
</feature>
<feature type="compositionally biased region" description="Polar residues" evidence="1">
    <location>
        <begin position="584"/>
        <end position="604"/>
    </location>
</feature>
<feature type="compositionally biased region" description="Basic and acidic residues" evidence="1">
    <location>
        <begin position="486"/>
        <end position="497"/>
    </location>
</feature>
<dbReference type="SMART" id="SM00343">
    <property type="entry name" value="ZnF_C2HC"/>
    <property type="match status" value="4"/>
</dbReference>
<feature type="region of interest" description="Disordered" evidence="1">
    <location>
        <begin position="51"/>
        <end position="160"/>
    </location>
</feature>
<feature type="region of interest" description="Disordered" evidence="1">
    <location>
        <begin position="785"/>
        <end position="806"/>
    </location>
</feature>
<feature type="compositionally biased region" description="Basic and acidic residues" evidence="1">
    <location>
        <begin position="661"/>
        <end position="673"/>
    </location>
</feature>
<dbReference type="InterPro" id="IPR036875">
    <property type="entry name" value="Znf_CCHC_sf"/>
</dbReference>
<dbReference type="InterPro" id="IPR001878">
    <property type="entry name" value="Znf_CCHC"/>
</dbReference>
<feature type="compositionally biased region" description="Low complexity" evidence="1">
    <location>
        <begin position="536"/>
        <end position="548"/>
    </location>
</feature>
<dbReference type="SUPFAM" id="SSF57756">
    <property type="entry name" value="Retrovirus zinc finger-like domains"/>
    <property type="match status" value="1"/>
</dbReference>
<feature type="region of interest" description="Disordered" evidence="1">
    <location>
        <begin position="402"/>
        <end position="679"/>
    </location>
</feature>
<feature type="region of interest" description="Disordered" evidence="1">
    <location>
        <begin position="181"/>
        <end position="200"/>
    </location>
</feature>
<dbReference type="AlphaFoldDB" id="A0AAN6DX42"/>
<feature type="compositionally biased region" description="Acidic residues" evidence="1">
    <location>
        <begin position="132"/>
        <end position="145"/>
    </location>
</feature>
<dbReference type="Proteomes" id="UP001203852">
    <property type="component" value="Unassembled WGS sequence"/>
</dbReference>
<sequence length="841" mass="92129">MHRNAGDSDEEGESRTASVGLRRTRANRQGQVDDSSLVTLFPPQFQSSTAVMGNSASQAVANSDSLNQTQDSTSAVPSTLAGTMPPHPSPGFGKNRLAVGFRKPTVPIIQDSTANDSSNSATGASPGVSADDAIEISSDEEDDSSEGGGMVINLEHDTPEAGDEIMAIDTDEEEHLRVVSHATKTSSQNQDVKQLSSSPDDAVEMQLQAEINQSATGRSNPFAAIESPDSHPVPRLADLKPDELELQLKYAFFDVKSDQVDLTWPAICLACLKPGHSEGACPEEHCVHCAAVGQHPGRLCPLIGRCSRCREKGHTTDFCNADLKVTTVPCDLCGGLNHVERSCPSRFFPANTEILAGSHEFWISCCICASKSHLVGDCPDTNTIARARWSLRSFAPGQVTNLSLEAGTKQREQQAANRGMRPEGMRIRGRAGLHNAGNPRSDQPSDEDNENTFFGPRVTNRGNDSRGNFTFRQPHTLPDRPPIASHGDRYDRYDAPSDTRSAQGRPRNDWYATDSFGRRRSRSPGRSDENRDVRQRSPGPSPYSSRPSANGRTVDVSRGPQRGGGNDRPPQGVSIQLPLRRGSNPISNQHAMSDQAPISGQPAQQPKAVAGKGRRPRQKKSKKNGANAQRQANASDSSDSDAPVDMTKYDGPATRTRSGRQRSDVQTRADDKLRRPRAHANAVSKFVDSVNAKRHQEGLEGIQVIFKRKAPGYFFTTMDKRHNTYACEDQNLVIWKWLEAVKSHSAALDQHWETYLQSETAAAPDHAYLIPRLVDHFDKAAKKWKRKQPTRRNAVPKAPEVDASELPTPGDHILKLYLKKISMDRDKLGQPPVVLDYDKKR</sequence>
<accession>A0AAN6DX42</accession>
<feature type="compositionally biased region" description="Basic residues" evidence="1">
    <location>
        <begin position="612"/>
        <end position="623"/>
    </location>
</feature>
<evidence type="ECO:0000256" key="1">
    <source>
        <dbReference type="SAM" id="MobiDB-lite"/>
    </source>
</evidence>
<organism evidence="3 4">
    <name type="scientific">Exophiala viscosa</name>
    <dbReference type="NCBI Taxonomy" id="2486360"/>
    <lineage>
        <taxon>Eukaryota</taxon>
        <taxon>Fungi</taxon>
        <taxon>Dikarya</taxon>
        <taxon>Ascomycota</taxon>
        <taxon>Pezizomycotina</taxon>
        <taxon>Eurotiomycetes</taxon>
        <taxon>Chaetothyriomycetidae</taxon>
        <taxon>Chaetothyriales</taxon>
        <taxon>Herpotrichiellaceae</taxon>
        <taxon>Exophiala</taxon>
    </lineage>
</organism>
<evidence type="ECO:0000313" key="3">
    <source>
        <dbReference type="EMBL" id="KAI1613708.1"/>
    </source>
</evidence>
<evidence type="ECO:0000313" key="4">
    <source>
        <dbReference type="Proteomes" id="UP001203852"/>
    </source>
</evidence>
<feature type="compositionally biased region" description="Polar residues" evidence="1">
    <location>
        <begin position="110"/>
        <end position="123"/>
    </location>
</feature>
<feature type="domain" description="CCHC-type" evidence="2">
    <location>
        <begin position="329"/>
        <end position="345"/>
    </location>
</feature>
<evidence type="ECO:0000259" key="2">
    <source>
        <dbReference type="SMART" id="SM00343"/>
    </source>
</evidence>
<name>A0AAN6DX42_9EURO</name>
<dbReference type="GO" id="GO:0008270">
    <property type="term" value="F:zinc ion binding"/>
    <property type="evidence" value="ECO:0007669"/>
    <property type="project" value="InterPro"/>
</dbReference>